<dbReference type="InterPro" id="IPR005490">
    <property type="entry name" value="LD_TPept_cat_dom"/>
</dbReference>
<reference evidence="10" key="1">
    <citation type="journal article" date="2022" name="Arch. Microbiol.">
        <title>Thiomicrorhabdus immobilis sp. nov., a mesophilic sulfur-oxidizing bacterium isolated from sediment of a brackish lake in northern Japan.</title>
        <authorList>
            <person name="Kojima H."/>
            <person name="Mochizuki J."/>
            <person name="Kanda M."/>
            <person name="Watanabe T."/>
            <person name="Fukui M."/>
        </authorList>
    </citation>
    <scope>NUCLEOTIDE SEQUENCE</scope>
    <source>
        <strain evidence="10">Am19</strain>
    </source>
</reference>
<protein>
    <recommendedName>
        <fullName evidence="9">L,D-TPase catalytic domain-containing protein</fullName>
    </recommendedName>
</protein>
<keyword evidence="11" id="KW-1185">Reference proteome</keyword>
<keyword evidence="3" id="KW-0808">Transferase</keyword>
<dbReference type="PANTHER" id="PTHR36699">
    <property type="entry name" value="LD-TRANSPEPTIDASE"/>
    <property type="match status" value="1"/>
</dbReference>
<feature type="active site" description="Nucleophile" evidence="7">
    <location>
        <position position="243"/>
    </location>
</feature>
<dbReference type="EMBL" id="AP024202">
    <property type="protein sequence ID" value="BCN92711.1"/>
    <property type="molecule type" value="Genomic_DNA"/>
</dbReference>
<gene>
    <name evidence="10" type="ORF">THMIRHAM_04960</name>
</gene>
<dbReference type="SUPFAM" id="SSF141523">
    <property type="entry name" value="L,D-transpeptidase catalytic domain-like"/>
    <property type="match status" value="1"/>
</dbReference>
<evidence type="ECO:0000256" key="6">
    <source>
        <dbReference type="ARBA" id="ARBA00023316"/>
    </source>
</evidence>
<dbReference type="Gene3D" id="2.40.440.10">
    <property type="entry name" value="L,D-transpeptidase catalytic domain-like"/>
    <property type="match status" value="1"/>
</dbReference>
<evidence type="ECO:0000313" key="10">
    <source>
        <dbReference type="EMBL" id="BCN92711.1"/>
    </source>
</evidence>
<feature type="signal peptide" evidence="8">
    <location>
        <begin position="1"/>
        <end position="25"/>
    </location>
</feature>
<name>A0ABM7MBI5_9GAMM</name>
<feature type="chain" id="PRO_5046022920" description="L,D-TPase catalytic domain-containing protein" evidence="8">
    <location>
        <begin position="26"/>
        <end position="357"/>
    </location>
</feature>
<evidence type="ECO:0000256" key="5">
    <source>
        <dbReference type="ARBA" id="ARBA00022984"/>
    </source>
</evidence>
<accession>A0ABM7MBI5</accession>
<dbReference type="PANTHER" id="PTHR36699:SF1">
    <property type="entry name" value="L,D-TRANSPEPTIDASE YAFK-RELATED"/>
    <property type="match status" value="1"/>
</dbReference>
<proteinExistence type="inferred from homology"/>
<evidence type="ECO:0000256" key="7">
    <source>
        <dbReference type="PROSITE-ProRule" id="PRU01373"/>
    </source>
</evidence>
<evidence type="ECO:0000256" key="1">
    <source>
        <dbReference type="ARBA" id="ARBA00004752"/>
    </source>
</evidence>
<evidence type="ECO:0000256" key="8">
    <source>
        <dbReference type="SAM" id="SignalP"/>
    </source>
</evidence>
<evidence type="ECO:0000256" key="2">
    <source>
        <dbReference type="ARBA" id="ARBA00005992"/>
    </source>
</evidence>
<dbReference type="Proteomes" id="UP001054820">
    <property type="component" value="Chromosome"/>
</dbReference>
<dbReference type="Pfam" id="PF03734">
    <property type="entry name" value="YkuD"/>
    <property type="match status" value="1"/>
</dbReference>
<dbReference type="PROSITE" id="PS52029">
    <property type="entry name" value="LD_TPASE"/>
    <property type="match status" value="1"/>
</dbReference>
<dbReference type="InterPro" id="IPR038063">
    <property type="entry name" value="Transpep_catalytic_dom"/>
</dbReference>
<keyword evidence="4 7" id="KW-0133">Cell shape</keyword>
<evidence type="ECO:0000259" key="9">
    <source>
        <dbReference type="PROSITE" id="PS52029"/>
    </source>
</evidence>
<feature type="active site" description="Proton donor/acceptor" evidence="7">
    <location>
        <position position="226"/>
    </location>
</feature>
<evidence type="ECO:0000256" key="3">
    <source>
        <dbReference type="ARBA" id="ARBA00022679"/>
    </source>
</evidence>
<sequence length="357" mass="40050">MRNLFKTSLMASLMTTNLLALSVQADDVVKVEQQLLSSLNAINSLELDKALSNISDLQKNYPKYKLAQLLKADLLAAKSGQTALMQKVHQANPKTVDRLLSEAEVRWQFSKDSLDSSTGFEDFVLKTANQKHVILVSLEESRLYLFERNKTGQMQRVADYYVTMGKKGSGKQKEGDQRTPIGVYHMVDLLPGSTLPDLYGVGALPLNYPNLWDKAHGKTGSGIWLHGVPSDTYTRAPRASRGCVVLNNAAMQRLLADYQLPYSTPVVIVDKKHSALGISESKERLLADVRAWLQDNNHIVDWNSVSVYRYPNENNLFYVTFPGKTSNSLKQQFWQRDPDGDWKVVVQSEDTIQVAAK</sequence>
<keyword evidence="5 7" id="KW-0573">Peptidoglycan synthesis</keyword>
<keyword evidence="8" id="KW-0732">Signal</keyword>
<keyword evidence="6 7" id="KW-0961">Cell wall biogenesis/degradation</keyword>
<organism evidence="10 11">
    <name type="scientific">Thiomicrorhabdus immobilis</name>
    <dbReference type="NCBI Taxonomy" id="2791037"/>
    <lineage>
        <taxon>Bacteria</taxon>
        <taxon>Pseudomonadati</taxon>
        <taxon>Pseudomonadota</taxon>
        <taxon>Gammaproteobacteria</taxon>
        <taxon>Thiotrichales</taxon>
        <taxon>Piscirickettsiaceae</taxon>
        <taxon>Thiomicrorhabdus</taxon>
    </lineage>
</organism>
<evidence type="ECO:0000313" key="11">
    <source>
        <dbReference type="Proteomes" id="UP001054820"/>
    </source>
</evidence>
<comment type="similarity">
    <text evidence="2">Belongs to the YkuD family.</text>
</comment>
<dbReference type="CDD" id="cd16913">
    <property type="entry name" value="YkuD_like"/>
    <property type="match status" value="1"/>
</dbReference>
<evidence type="ECO:0000256" key="4">
    <source>
        <dbReference type="ARBA" id="ARBA00022960"/>
    </source>
</evidence>
<comment type="pathway">
    <text evidence="1 7">Cell wall biogenesis; peptidoglycan biosynthesis.</text>
</comment>
<feature type="domain" description="L,D-TPase catalytic" evidence="9">
    <location>
        <begin position="132"/>
        <end position="269"/>
    </location>
</feature>